<dbReference type="STRING" id="639283.Snov_0015"/>
<dbReference type="AlphaFoldDB" id="D6ZZT8"/>
<keyword evidence="5" id="KW-1185">Reference proteome</keyword>
<comment type="subcellular location">
    <subcellularLocation>
        <location evidence="1">Virion</location>
    </subcellularLocation>
</comment>
<feature type="signal peptide" evidence="2">
    <location>
        <begin position="1"/>
        <end position="25"/>
    </location>
</feature>
<dbReference type="EMBL" id="CP002026">
    <property type="protein sequence ID" value="ADH87352.1"/>
    <property type="molecule type" value="Genomic_DNA"/>
</dbReference>
<evidence type="ECO:0000313" key="5">
    <source>
        <dbReference type="Proteomes" id="UP000006633"/>
    </source>
</evidence>
<dbReference type="KEGG" id="sno:Snov_0015"/>
<proteinExistence type="predicted"/>
<dbReference type="HOGENOM" id="CLU_041417_0_0_5"/>
<dbReference type="Gene3D" id="3.30.2400.10">
    <property type="entry name" value="Major capsid protein gp5"/>
    <property type="match status" value="1"/>
</dbReference>
<name>D6ZZT8_ANCN5</name>
<keyword evidence="2" id="KW-0732">Signal</keyword>
<sequence length="460" mass="48913">MRTFLYVALACAAVLALGHILPADASPLTHGVAMAVFAMPAAKPRLPRIAVETTMLRPVPRAVKAMPRADVSDPKAMIAALQKAFDDFKAANDEKLKGKADVVLDEKVDRINSAVDGFQKAIDDLNAKLAAQAAGGSVIGDLPADPEYVAAFKAHMRKGDVQAAISKGVDSEGGYLAPVEWDRTITGKLKEVSPIRDNARVMSITTSGFKKLFTDRAVGSGWVGETAARPATSTPAFAILDFVPGEIYANPAITQQALDDAAIDLEQWLAGEVNTEFARQEGIAFLSGNGTNKPFGILTYVTGAANAAKHPWGAIEVVNSGAAAALTSDGFISLFYSVPTAYRSGAKLYTNRQTMAAARKLKDGQDNYLWQPSYAQGQPATLAGEPIVEIPDMPAVAADAIAALYGNMEETYLVVDRIGIRVLRDPYTNKPFVHFYTTKRVGGGVFNPEPMRALKIAAAA</sequence>
<dbReference type="eggNOG" id="COG4653">
    <property type="taxonomic scope" value="Bacteria"/>
</dbReference>
<evidence type="ECO:0000259" key="3">
    <source>
        <dbReference type="Pfam" id="PF05065"/>
    </source>
</evidence>
<dbReference type="Proteomes" id="UP000006633">
    <property type="component" value="Chromosome"/>
</dbReference>
<evidence type="ECO:0000256" key="1">
    <source>
        <dbReference type="ARBA" id="ARBA00004328"/>
    </source>
</evidence>
<dbReference type="SUPFAM" id="SSF56563">
    <property type="entry name" value="Major capsid protein gp5"/>
    <property type="match status" value="1"/>
</dbReference>
<evidence type="ECO:0000256" key="2">
    <source>
        <dbReference type="SAM" id="SignalP"/>
    </source>
</evidence>
<evidence type="ECO:0000313" key="4">
    <source>
        <dbReference type="EMBL" id="ADH87352.1"/>
    </source>
</evidence>
<dbReference type="InterPro" id="IPR024455">
    <property type="entry name" value="Phage_capsid"/>
</dbReference>
<dbReference type="Pfam" id="PF05065">
    <property type="entry name" value="Phage_capsid"/>
    <property type="match status" value="1"/>
</dbReference>
<accession>D6ZZT8</accession>
<dbReference type="Gene3D" id="3.30.2320.10">
    <property type="entry name" value="hypothetical protein PF0899 domain"/>
    <property type="match status" value="1"/>
</dbReference>
<reference evidence="4 5" key="1">
    <citation type="journal article" date="2012" name="Stand. Genomic Sci.">
        <title>Complete genome sequence of the facultatively chemolithoautotrophic and methylotrophic alpha Proteobacterium Starkeya novella type strain (ATCC 8093(T)).</title>
        <authorList>
            <person name="Kappler U."/>
            <person name="Davenport K."/>
            <person name="Beatson S."/>
            <person name="Lucas S."/>
            <person name="Lapidus A."/>
            <person name="Copeland A."/>
            <person name="Berry K.W."/>
            <person name="Glavina Del Rio T."/>
            <person name="Hammon N."/>
            <person name="Dalin E."/>
            <person name="Tice H."/>
            <person name="Pitluck S."/>
            <person name="Richardson P."/>
            <person name="Bruce D."/>
            <person name="Goodwin L.A."/>
            <person name="Han C."/>
            <person name="Tapia R."/>
            <person name="Detter J.C."/>
            <person name="Chang Y.J."/>
            <person name="Jeffries C.D."/>
            <person name="Land M."/>
            <person name="Hauser L."/>
            <person name="Kyrpides N.C."/>
            <person name="Goker M."/>
            <person name="Ivanova N."/>
            <person name="Klenk H.P."/>
            <person name="Woyke T."/>
        </authorList>
    </citation>
    <scope>NUCLEOTIDE SEQUENCE [LARGE SCALE GENOMIC DNA]</scope>
    <source>
        <strain evidence="5">ATCC 8093 / DSM 506 / JCM 20403 / CCM 1077 / IAM 12100 / NBRC 12443 / NCIMB 10456</strain>
    </source>
</reference>
<feature type="domain" description="Phage capsid-like C-terminal" evidence="3">
    <location>
        <begin position="173"/>
        <end position="455"/>
    </location>
</feature>
<dbReference type="NCBIfam" id="TIGR01554">
    <property type="entry name" value="major_cap_HK97"/>
    <property type="match status" value="1"/>
</dbReference>
<protein>
    <submittedName>
        <fullName evidence="4">Phage major capsid protein, HK97 family</fullName>
    </submittedName>
</protein>
<dbReference type="InterPro" id="IPR054612">
    <property type="entry name" value="Phage_capsid-like_C"/>
</dbReference>
<organism evidence="4 5">
    <name type="scientific">Ancylobacter novellus (strain ATCC 8093 / DSM 506 / JCM 20403 / CCM 1077 / IAM 12100 / NBRC 12443 / NCIMB 10456)</name>
    <name type="common">Starkeya novella</name>
    <dbReference type="NCBI Taxonomy" id="639283"/>
    <lineage>
        <taxon>Bacteria</taxon>
        <taxon>Pseudomonadati</taxon>
        <taxon>Pseudomonadota</taxon>
        <taxon>Alphaproteobacteria</taxon>
        <taxon>Hyphomicrobiales</taxon>
        <taxon>Xanthobacteraceae</taxon>
        <taxon>Ancylobacter</taxon>
    </lineage>
</organism>
<gene>
    <name evidence="4" type="ordered locus">Snov_0015</name>
</gene>
<feature type="chain" id="PRO_5003092048" evidence="2">
    <location>
        <begin position="26"/>
        <end position="460"/>
    </location>
</feature>
<dbReference type="RefSeq" id="WP_013164857.1">
    <property type="nucleotide sequence ID" value="NC_014217.1"/>
</dbReference>